<feature type="non-terminal residue" evidence="1">
    <location>
        <position position="1"/>
    </location>
</feature>
<evidence type="ECO:0000313" key="1">
    <source>
        <dbReference type="EMBL" id="JAG84077.1"/>
    </source>
</evidence>
<dbReference type="PANTHER" id="PTHR39951">
    <property type="entry name" value="FI22632P1"/>
    <property type="match status" value="1"/>
</dbReference>
<proteinExistence type="predicted"/>
<dbReference type="PANTHER" id="PTHR39951:SF2">
    <property type="entry name" value="IP05660P"/>
    <property type="match status" value="1"/>
</dbReference>
<dbReference type="EMBL" id="GBYB01014310">
    <property type="protein sequence ID" value="JAG84077.1"/>
    <property type="molecule type" value="Transcribed_RNA"/>
</dbReference>
<dbReference type="AlphaFoldDB" id="A0A0C9RYH3"/>
<organism evidence="1">
    <name type="scientific">Fopius arisanus</name>
    <dbReference type="NCBI Taxonomy" id="64838"/>
    <lineage>
        <taxon>Eukaryota</taxon>
        <taxon>Metazoa</taxon>
        <taxon>Ecdysozoa</taxon>
        <taxon>Arthropoda</taxon>
        <taxon>Hexapoda</taxon>
        <taxon>Insecta</taxon>
        <taxon>Pterygota</taxon>
        <taxon>Neoptera</taxon>
        <taxon>Endopterygota</taxon>
        <taxon>Hymenoptera</taxon>
        <taxon>Apocrita</taxon>
        <taxon>Ichneumonoidea</taxon>
        <taxon>Braconidae</taxon>
        <taxon>Opiinae</taxon>
        <taxon>Fopius</taxon>
    </lineage>
</organism>
<protein>
    <submittedName>
        <fullName evidence="1">TIC55 protein</fullName>
    </submittedName>
</protein>
<gene>
    <name evidence="1" type="primary">TIC55</name>
    <name evidence="1" type="ORF">g.5778</name>
</gene>
<reference evidence="1" key="1">
    <citation type="submission" date="2015-01" db="EMBL/GenBank/DDBJ databases">
        <title>Transcriptome Assembly of Fopius arisanus.</title>
        <authorList>
            <person name="Geib S."/>
        </authorList>
    </citation>
    <scope>NUCLEOTIDE SEQUENCE</scope>
</reference>
<sequence>SFTATAERVITLEKLLIRNWHSVFFDMDFKYLLVVMVFLVTARGAQSNLLTLVHDLVQNNIAGVPVIHERTEWDFDPNDGKTRRTRYEALNGYRGQDLINRLGNSAGFKGPWGNKVQQTKPDLRYVR</sequence>
<accession>A0A0C9RYH3</accession>
<name>A0A0C9RYH3_9HYME</name>